<evidence type="ECO:0000313" key="2">
    <source>
        <dbReference type="Proteomes" id="UP000285138"/>
    </source>
</evidence>
<comment type="caution">
    <text evidence="1">The sequence shown here is derived from an EMBL/GenBank/DDBJ whole genome shotgun (WGS) entry which is preliminary data.</text>
</comment>
<reference evidence="1 2" key="1">
    <citation type="submission" date="2018-08" db="EMBL/GenBank/DDBJ databases">
        <title>The metabolism and importance of syntrophic acetate oxidation coupled to methane or sulfide production in haloalkaline environments.</title>
        <authorList>
            <person name="Timmers P.H.A."/>
            <person name="Vavourakis C.D."/>
            <person name="Sorokin D.Y."/>
            <person name="Sinninghe Damste J.S."/>
            <person name="Muyzer G."/>
            <person name="Stams A.J.M."/>
            <person name="Plugge C.M."/>
        </authorList>
    </citation>
    <scope>NUCLEOTIDE SEQUENCE [LARGE SCALE GENOMIC DNA]</scope>
    <source>
        <strain evidence="1">MSAO_Bac1</strain>
    </source>
</reference>
<dbReference type="Proteomes" id="UP000285138">
    <property type="component" value="Unassembled WGS sequence"/>
</dbReference>
<dbReference type="EMBL" id="QZAA01000271">
    <property type="protein sequence ID" value="RQD73214.1"/>
    <property type="molecule type" value="Genomic_DNA"/>
</dbReference>
<accession>A0A424Y9S8</accession>
<dbReference type="InterPro" id="IPR021525">
    <property type="entry name" value="DUF3189"/>
</dbReference>
<protein>
    <submittedName>
        <fullName evidence="1">DUF3189 family protein</fullName>
    </submittedName>
</protein>
<dbReference type="Pfam" id="PF11385">
    <property type="entry name" value="DUF3189"/>
    <property type="match status" value="1"/>
</dbReference>
<dbReference type="AlphaFoldDB" id="A0A424Y9S8"/>
<sequence>MIWKTGYSFWLSIDGWKERGMKVIYHCYGGSHSSVIAAAIHVGIIPPQSPPPKEVFWACPLFDQGNPENHGIIHLVGIDEEGNKVYSMGRRGSFPLLRNSLRGVLEIMRLDPHGIYFVDTLPYVNLEMRIGGFLSRQWGLISLGRPLVVRGSQKVFYKLVRLVEGVKKDLKKG</sequence>
<name>A0A424Y9S8_9FIRM</name>
<evidence type="ECO:0000313" key="1">
    <source>
        <dbReference type="EMBL" id="RQD73214.1"/>
    </source>
</evidence>
<gene>
    <name evidence="1" type="ORF">D5R97_09750</name>
</gene>
<proteinExistence type="predicted"/>
<organism evidence="1 2">
    <name type="scientific">Candidatus Syntrophonatronum acetioxidans</name>
    <dbReference type="NCBI Taxonomy" id="1795816"/>
    <lineage>
        <taxon>Bacteria</taxon>
        <taxon>Bacillati</taxon>
        <taxon>Bacillota</taxon>
        <taxon>Clostridia</taxon>
        <taxon>Eubacteriales</taxon>
        <taxon>Syntrophomonadaceae</taxon>
        <taxon>Candidatus Syntrophonatronum</taxon>
    </lineage>
</organism>